<keyword evidence="6" id="KW-0378">Hydrolase</keyword>
<dbReference type="EMBL" id="JARBDR010000440">
    <property type="protein sequence ID" value="KAJ8312175.1"/>
    <property type="molecule type" value="Genomic_DNA"/>
</dbReference>
<dbReference type="Gene3D" id="3.40.390.10">
    <property type="entry name" value="Collagenase (Catalytic Domain)"/>
    <property type="match status" value="1"/>
</dbReference>
<comment type="caution">
    <text evidence="11">The sequence shown here is derived from an EMBL/GenBank/DDBJ whole genome shotgun (WGS) entry which is preliminary data.</text>
</comment>
<keyword evidence="7" id="KW-0862">Zinc</keyword>
<keyword evidence="5" id="KW-0732">Signal</keyword>
<accession>A0ABQ9F7D8</accession>
<reference evidence="11 12" key="1">
    <citation type="submission" date="2022-12" db="EMBL/GenBank/DDBJ databases">
        <title>Chromosome-level genome of Tegillarca granosa.</title>
        <authorList>
            <person name="Kim J."/>
        </authorList>
    </citation>
    <scope>NUCLEOTIDE SEQUENCE [LARGE SCALE GENOMIC DNA]</scope>
    <source>
        <strain evidence="11">Teg-2019</strain>
        <tissue evidence="11">Adductor muscle</tissue>
    </source>
</reference>
<proteinExistence type="inferred from homology"/>
<dbReference type="Gene3D" id="2.110.10.10">
    <property type="entry name" value="Hemopexin-like domain"/>
    <property type="match status" value="2"/>
</dbReference>
<evidence type="ECO:0000313" key="12">
    <source>
        <dbReference type="Proteomes" id="UP001217089"/>
    </source>
</evidence>
<comment type="similarity">
    <text evidence="2">Belongs to the peptidase M10A family.</text>
</comment>
<dbReference type="InterPro" id="IPR001818">
    <property type="entry name" value="Pept_M10_metallopeptidase"/>
</dbReference>
<keyword evidence="4" id="KW-0479">Metal-binding</keyword>
<dbReference type="InterPro" id="IPR021190">
    <property type="entry name" value="Pept_M10A"/>
</dbReference>
<dbReference type="PIRSF" id="PIRSF001191">
    <property type="entry name" value="Peptidase_M10A_matrix"/>
    <property type="match status" value="1"/>
</dbReference>
<dbReference type="SMART" id="SM00235">
    <property type="entry name" value="ZnMc"/>
    <property type="match status" value="1"/>
</dbReference>
<evidence type="ECO:0000256" key="5">
    <source>
        <dbReference type="ARBA" id="ARBA00022729"/>
    </source>
</evidence>
<dbReference type="InterPro" id="IPR036375">
    <property type="entry name" value="Hemopexin-like_dom_sf"/>
</dbReference>
<evidence type="ECO:0000256" key="7">
    <source>
        <dbReference type="ARBA" id="ARBA00022833"/>
    </source>
</evidence>
<evidence type="ECO:0000256" key="2">
    <source>
        <dbReference type="ARBA" id="ARBA00010370"/>
    </source>
</evidence>
<dbReference type="PROSITE" id="PS51642">
    <property type="entry name" value="HEMOPEXIN_2"/>
    <property type="match status" value="2"/>
</dbReference>
<sequence>METTEYKALNSRILNYTPDLDIEKVRKAIYEAFKVWSDATDLTFTETTASYADIMIKFASGYHQDGYPFDGKGLILAHAFFPGEDKGGDTHFDDDEKWILNSKEDGVDLFMVAAHEFGHALGLGHSSEPKALMYPWYQGFDENFKLPYDDIQGIQRLYGGRGPLPRPPTDRPRLRTTTRAPKVVTNNPRYEPTGSPNKPPTINPCEHRFDAISVLRREVFLFMGDTFYRLDSRGLIQGEPTKIHSFWYGLPKRVNKIDAVFERITDGKIIIFIGKTYFFKGEYYYEFYDNYMKVRKGFPKLIRKHWLGCNAESQEKYNSYTFHKPALYNSEKNNIENGVSDIKAGILTLCVLSFMTSLFYVLQ</sequence>
<dbReference type="PANTHER" id="PTHR10201:SF291">
    <property type="entry name" value="MATRIX METALLOPROTEINASE 1, ISOFORM C-RELATED"/>
    <property type="match status" value="1"/>
</dbReference>
<dbReference type="SUPFAM" id="SSF55486">
    <property type="entry name" value="Metalloproteases ('zincins'), catalytic domain"/>
    <property type="match status" value="1"/>
</dbReference>
<evidence type="ECO:0000256" key="1">
    <source>
        <dbReference type="ARBA" id="ARBA00001947"/>
    </source>
</evidence>
<comment type="cofactor">
    <cofactor evidence="1">
        <name>Zn(2+)</name>
        <dbReference type="ChEBI" id="CHEBI:29105"/>
    </cofactor>
</comment>
<evidence type="ECO:0000256" key="4">
    <source>
        <dbReference type="ARBA" id="ARBA00022723"/>
    </source>
</evidence>
<dbReference type="InterPro" id="IPR033739">
    <property type="entry name" value="M10A_MMP"/>
</dbReference>
<evidence type="ECO:0000259" key="10">
    <source>
        <dbReference type="SMART" id="SM00235"/>
    </source>
</evidence>
<keyword evidence="8" id="KW-0482">Metalloprotease</keyword>
<protein>
    <recommendedName>
        <fullName evidence="10">Peptidase metallopeptidase domain-containing protein</fullName>
    </recommendedName>
</protein>
<feature type="repeat" description="Hemopexin" evidence="9">
    <location>
        <begin position="206"/>
        <end position="250"/>
    </location>
</feature>
<name>A0ABQ9F7D8_TEGGR</name>
<keyword evidence="12" id="KW-1185">Reference proteome</keyword>
<dbReference type="InterPro" id="IPR006026">
    <property type="entry name" value="Peptidase_Metallo"/>
</dbReference>
<dbReference type="InterPro" id="IPR018487">
    <property type="entry name" value="Hemopexin-like_repeat"/>
</dbReference>
<dbReference type="SUPFAM" id="SSF50923">
    <property type="entry name" value="Hemopexin-like domain"/>
    <property type="match status" value="1"/>
</dbReference>
<dbReference type="PANTHER" id="PTHR10201">
    <property type="entry name" value="MATRIX METALLOPROTEINASE"/>
    <property type="match status" value="1"/>
</dbReference>
<dbReference type="PRINTS" id="PR00138">
    <property type="entry name" value="MATRIXIN"/>
</dbReference>
<dbReference type="Pfam" id="PF00045">
    <property type="entry name" value="Hemopexin"/>
    <property type="match status" value="2"/>
</dbReference>
<evidence type="ECO:0000313" key="11">
    <source>
        <dbReference type="EMBL" id="KAJ8312175.1"/>
    </source>
</evidence>
<gene>
    <name evidence="11" type="ORF">KUTeg_009548</name>
</gene>
<evidence type="ECO:0000256" key="6">
    <source>
        <dbReference type="ARBA" id="ARBA00022801"/>
    </source>
</evidence>
<feature type="domain" description="Peptidase metallopeptidase" evidence="10">
    <location>
        <begin position="2"/>
        <end position="160"/>
    </location>
</feature>
<dbReference type="CDD" id="cd04278">
    <property type="entry name" value="ZnMc_MMP"/>
    <property type="match status" value="1"/>
</dbReference>
<dbReference type="InterPro" id="IPR024079">
    <property type="entry name" value="MetalloPept_cat_dom_sf"/>
</dbReference>
<keyword evidence="3" id="KW-0645">Protease</keyword>
<feature type="repeat" description="Hemopexin" evidence="9">
    <location>
        <begin position="254"/>
        <end position="309"/>
    </location>
</feature>
<evidence type="ECO:0000256" key="9">
    <source>
        <dbReference type="PROSITE-ProRule" id="PRU01011"/>
    </source>
</evidence>
<dbReference type="Proteomes" id="UP001217089">
    <property type="component" value="Unassembled WGS sequence"/>
</dbReference>
<dbReference type="SMART" id="SM00120">
    <property type="entry name" value="HX"/>
    <property type="match status" value="2"/>
</dbReference>
<evidence type="ECO:0000256" key="3">
    <source>
        <dbReference type="ARBA" id="ARBA00022670"/>
    </source>
</evidence>
<organism evidence="11 12">
    <name type="scientific">Tegillarca granosa</name>
    <name type="common">Malaysian cockle</name>
    <name type="synonym">Anadara granosa</name>
    <dbReference type="NCBI Taxonomy" id="220873"/>
    <lineage>
        <taxon>Eukaryota</taxon>
        <taxon>Metazoa</taxon>
        <taxon>Spiralia</taxon>
        <taxon>Lophotrochozoa</taxon>
        <taxon>Mollusca</taxon>
        <taxon>Bivalvia</taxon>
        <taxon>Autobranchia</taxon>
        <taxon>Pteriomorphia</taxon>
        <taxon>Arcoida</taxon>
        <taxon>Arcoidea</taxon>
        <taxon>Arcidae</taxon>
        <taxon>Tegillarca</taxon>
    </lineage>
</organism>
<dbReference type="Pfam" id="PF00413">
    <property type="entry name" value="Peptidase_M10"/>
    <property type="match status" value="1"/>
</dbReference>
<evidence type="ECO:0000256" key="8">
    <source>
        <dbReference type="ARBA" id="ARBA00023049"/>
    </source>
</evidence>